<proteinExistence type="predicted"/>
<protein>
    <recommendedName>
        <fullName evidence="3">Ubiquitin-like protease family profile domain-containing protein</fullName>
    </recommendedName>
</protein>
<sequence length="61" mass="7008">MASSSGNKKYPPRLYEIYGHRIEEAEVSLLSWHGSRQRINFPNFSAQEDPGDCGVYTLKYI</sequence>
<organism evidence="1 2">
    <name type="scientific">Brassica cretica</name>
    <name type="common">Mustard</name>
    <dbReference type="NCBI Taxonomy" id="69181"/>
    <lineage>
        <taxon>Eukaryota</taxon>
        <taxon>Viridiplantae</taxon>
        <taxon>Streptophyta</taxon>
        <taxon>Embryophyta</taxon>
        <taxon>Tracheophyta</taxon>
        <taxon>Spermatophyta</taxon>
        <taxon>Magnoliopsida</taxon>
        <taxon>eudicotyledons</taxon>
        <taxon>Gunneridae</taxon>
        <taxon>Pentapetalae</taxon>
        <taxon>rosids</taxon>
        <taxon>malvids</taxon>
        <taxon>Brassicales</taxon>
        <taxon>Brassicaceae</taxon>
        <taxon>Brassiceae</taxon>
        <taxon>Brassica</taxon>
    </lineage>
</organism>
<evidence type="ECO:0008006" key="3">
    <source>
        <dbReference type="Google" id="ProtNLM"/>
    </source>
</evidence>
<name>A0ABQ7D230_BRACR</name>
<evidence type="ECO:0000313" key="1">
    <source>
        <dbReference type="EMBL" id="KAF3565659.1"/>
    </source>
</evidence>
<keyword evidence="2" id="KW-1185">Reference proteome</keyword>
<gene>
    <name evidence="1" type="ORF">DY000_02014114</name>
</gene>
<accession>A0ABQ7D230</accession>
<comment type="caution">
    <text evidence="1">The sequence shown here is derived from an EMBL/GenBank/DDBJ whole genome shotgun (WGS) entry which is preliminary data.</text>
</comment>
<evidence type="ECO:0000313" key="2">
    <source>
        <dbReference type="Proteomes" id="UP000266723"/>
    </source>
</evidence>
<reference evidence="1 2" key="1">
    <citation type="journal article" date="2020" name="BMC Genomics">
        <title>Intraspecific diversification of the crop wild relative Brassica cretica Lam. using demographic model selection.</title>
        <authorList>
            <person name="Kioukis A."/>
            <person name="Michalopoulou V.A."/>
            <person name="Briers L."/>
            <person name="Pirintsos S."/>
            <person name="Studholme D.J."/>
            <person name="Pavlidis P."/>
            <person name="Sarris P.F."/>
        </authorList>
    </citation>
    <scope>NUCLEOTIDE SEQUENCE [LARGE SCALE GENOMIC DNA]</scope>
    <source>
        <strain evidence="2">cv. PFS-1207/04</strain>
    </source>
</reference>
<dbReference type="EMBL" id="QGKV02000759">
    <property type="protein sequence ID" value="KAF3565659.1"/>
    <property type="molecule type" value="Genomic_DNA"/>
</dbReference>
<dbReference type="Proteomes" id="UP000266723">
    <property type="component" value="Unassembled WGS sequence"/>
</dbReference>